<evidence type="ECO:0000256" key="1">
    <source>
        <dbReference type="PROSITE-ProRule" id="PRU00047"/>
    </source>
</evidence>
<dbReference type="SMART" id="SM00343">
    <property type="entry name" value="ZnF_C2HC"/>
    <property type="match status" value="1"/>
</dbReference>
<sequence>MSETVPPIPSPLGTNTGSHVTNVPAFDVEDFSSWKDRFLVYLDGLKPYHLIEILENGPFVPMSPLSTSTNQLTKPQKQWSPEDRKLANQDKRLKSIIISCLPNDIMKSVIKCTTAKAMWTDLVLAHEGPYDTKDTKIAALRLKFNAFKALESEKVNGTFTRLKCLLNDLENNGVSKCHDSDSDVEEDTRSSSEFLADLNAEFHDRALLANQKRYYKRSRRVRSAKKPIDKTKETCFACGKLGHFQKDCPSTKTSTPSYPSSNKTYSKPKFQSNSTPQHNQSVKNHQKDYKGKYKGLKAEIAIHTKKIDSLSKGKSEKGLVAKSFDWDEKSVSSEDEGVTKVKSFVAIVEE</sequence>
<feature type="domain" description="CCHC-type" evidence="3">
    <location>
        <begin position="235"/>
        <end position="250"/>
    </location>
</feature>
<feature type="region of interest" description="Disordered" evidence="2">
    <location>
        <begin position="248"/>
        <end position="289"/>
    </location>
</feature>
<dbReference type="InterPro" id="IPR036875">
    <property type="entry name" value="Znf_CCHC_sf"/>
</dbReference>
<evidence type="ECO:0000313" key="4">
    <source>
        <dbReference type="EMBL" id="GJS81597.1"/>
    </source>
</evidence>
<feature type="compositionally biased region" description="Polar residues" evidence="2">
    <location>
        <begin position="66"/>
        <end position="79"/>
    </location>
</feature>
<reference evidence="4" key="2">
    <citation type="submission" date="2022-01" db="EMBL/GenBank/DDBJ databases">
        <authorList>
            <person name="Yamashiro T."/>
            <person name="Shiraishi A."/>
            <person name="Satake H."/>
            <person name="Nakayama K."/>
        </authorList>
    </citation>
    <scope>NUCLEOTIDE SEQUENCE</scope>
</reference>
<keyword evidence="1" id="KW-0862">Zinc</keyword>
<evidence type="ECO:0000313" key="5">
    <source>
        <dbReference type="Proteomes" id="UP001151760"/>
    </source>
</evidence>
<name>A0ABQ4YXS5_9ASTR</name>
<accession>A0ABQ4YXS5</accession>
<evidence type="ECO:0000259" key="3">
    <source>
        <dbReference type="PROSITE" id="PS50158"/>
    </source>
</evidence>
<keyword evidence="1" id="KW-0479">Metal-binding</keyword>
<reference evidence="4" key="1">
    <citation type="journal article" date="2022" name="Int. J. Mol. Sci.">
        <title>Draft Genome of Tanacetum Coccineum: Genomic Comparison of Closely Related Tanacetum-Family Plants.</title>
        <authorList>
            <person name="Yamashiro T."/>
            <person name="Shiraishi A."/>
            <person name="Nakayama K."/>
            <person name="Satake H."/>
        </authorList>
    </citation>
    <scope>NUCLEOTIDE SEQUENCE</scope>
</reference>
<evidence type="ECO:0000256" key="2">
    <source>
        <dbReference type="SAM" id="MobiDB-lite"/>
    </source>
</evidence>
<dbReference type="InterPro" id="IPR001878">
    <property type="entry name" value="Znf_CCHC"/>
</dbReference>
<feature type="compositionally biased region" description="Low complexity" evidence="2">
    <location>
        <begin position="250"/>
        <end position="269"/>
    </location>
</feature>
<protein>
    <submittedName>
        <fullName evidence="4">Retrovirus-related pol polyprotein from transposon TNT 1-94</fullName>
    </submittedName>
</protein>
<proteinExistence type="predicted"/>
<keyword evidence="1" id="KW-0863">Zinc-finger</keyword>
<dbReference type="Gene3D" id="4.10.60.10">
    <property type="entry name" value="Zinc finger, CCHC-type"/>
    <property type="match status" value="1"/>
</dbReference>
<keyword evidence="5" id="KW-1185">Reference proteome</keyword>
<dbReference type="PROSITE" id="PS50158">
    <property type="entry name" value="ZF_CCHC"/>
    <property type="match status" value="1"/>
</dbReference>
<organism evidence="4 5">
    <name type="scientific">Tanacetum coccineum</name>
    <dbReference type="NCBI Taxonomy" id="301880"/>
    <lineage>
        <taxon>Eukaryota</taxon>
        <taxon>Viridiplantae</taxon>
        <taxon>Streptophyta</taxon>
        <taxon>Embryophyta</taxon>
        <taxon>Tracheophyta</taxon>
        <taxon>Spermatophyta</taxon>
        <taxon>Magnoliopsida</taxon>
        <taxon>eudicotyledons</taxon>
        <taxon>Gunneridae</taxon>
        <taxon>Pentapetalae</taxon>
        <taxon>asterids</taxon>
        <taxon>campanulids</taxon>
        <taxon>Asterales</taxon>
        <taxon>Asteraceae</taxon>
        <taxon>Asteroideae</taxon>
        <taxon>Anthemideae</taxon>
        <taxon>Anthemidinae</taxon>
        <taxon>Tanacetum</taxon>
    </lineage>
</organism>
<dbReference type="Proteomes" id="UP001151760">
    <property type="component" value="Unassembled WGS sequence"/>
</dbReference>
<comment type="caution">
    <text evidence="4">The sequence shown here is derived from an EMBL/GenBank/DDBJ whole genome shotgun (WGS) entry which is preliminary data.</text>
</comment>
<dbReference type="SUPFAM" id="SSF57756">
    <property type="entry name" value="Retrovirus zinc finger-like domains"/>
    <property type="match status" value="1"/>
</dbReference>
<gene>
    <name evidence="4" type="ORF">Tco_0748138</name>
</gene>
<feature type="compositionally biased region" description="Polar residues" evidence="2">
    <location>
        <begin position="270"/>
        <end position="283"/>
    </location>
</feature>
<dbReference type="Pfam" id="PF00098">
    <property type="entry name" value="zf-CCHC"/>
    <property type="match status" value="1"/>
</dbReference>
<dbReference type="EMBL" id="BQNB010010759">
    <property type="protein sequence ID" value="GJS81597.1"/>
    <property type="molecule type" value="Genomic_DNA"/>
</dbReference>
<dbReference type="Pfam" id="PF14223">
    <property type="entry name" value="Retrotran_gag_2"/>
    <property type="match status" value="1"/>
</dbReference>
<feature type="region of interest" description="Disordered" evidence="2">
    <location>
        <begin position="66"/>
        <end position="85"/>
    </location>
</feature>